<organism evidence="1 2">
    <name type="scientific">Effusibacillus dendaii</name>
    <dbReference type="NCBI Taxonomy" id="2743772"/>
    <lineage>
        <taxon>Bacteria</taxon>
        <taxon>Bacillati</taxon>
        <taxon>Bacillota</taxon>
        <taxon>Bacilli</taxon>
        <taxon>Bacillales</taxon>
        <taxon>Alicyclobacillaceae</taxon>
        <taxon>Effusibacillus</taxon>
    </lineage>
</organism>
<dbReference type="Proteomes" id="UP000593802">
    <property type="component" value="Chromosome"/>
</dbReference>
<evidence type="ECO:0000313" key="2">
    <source>
        <dbReference type="Proteomes" id="UP000593802"/>
    </source>
</evidence>
<protein>
    <submittedName>
        <fullName evidence="1">Uncharacterized protein</fullName>
    </submittedName>
</protein>
<reference evidence="1 2" key="1">
    <citation type="submission" date="2020-08" db="EMBL/GenBank/DDBJ databases">
        <title>Complete Genome Sequence of Effusibacillus dendaii Strain skT53, Isolated from Farmland soil.</title>
        <authorList>
            <person name="Konishi T."/>
            <person name="Kawasaki H."/>
        </authorList>
    </citation>
    <scope>NUCLEOTIDE SEQUENCE [LARGE SCALE GENOMIC DNA]</scope>
    <source>
        <strain evidence="2">skT53</strain>
    </source>
</reference>
<keyword evidence="2" id="KW-1185">Reference proteome</keyword>
<name>A0A7I8D8L2_9BACL</name>
<dbReference type="KEGG" id="eff:skT53_01410"/>
<dbReference type="AlphaFoldDB" id="A0A7I8D8L2"/>
<accession>A0A7I8D8L2</accession>
<sequence length="55" mass="6441">MTDKPTKKGTEQYEIPDVYDWDMSEMHIDLQKLFAESVHPDLKPHSDEQTGKPRP</sequence>
<gene>
    <name evidence="1" type="ORF">skT53_01410</name>
</gene>
<dbReference type="RefSeq" id="WP_200759313.1">
    <property type="nucleotide sequence ID" value="NZ_AP023366.1"/>
</dbReference>
<dbReference type="EMBL" id="AP023366">
    <property type="protein sequence ID" value="BCJ85156.1"/>
    <property type="molecule type" value="Genomic_DNA"/>
</dbReference>
<evidence type="ECO:0000313" key="1">
    <source>
        <dbReference type="EMBL" id="BCJ85156.1"/>
    </source>
</evidence>
<proteinExistence type="predicted"/>